<feature type="region of interest" description="Disordered" evidence="1">
    <location>
        <begin position="237"/>
        <end position="256"/>
    </location>
</feature>
<protein>
    <submittedName>
        <fullName evidence="2">Uncharacterized protein</fullName>
    </submittedName>
</protein>
<proteinExistence type="predicted"/>
<evidence type="ECO:0000313" key="3">
    <source>
        <dbReference type="Proteomes" id="UP001243330"/>
    </source>
</evidence>
<feature type="compositionally biased region" description="Polar residues" evidence="1">
    <location>
        <begin position="42"/>
        <end position="54"/>
    </location>
</feature>
<name>A0AAD9A888_9PEZI</name>
<organism evidence="2 3">
    <name type="scientific">Colletotrichum chrysophilum</name>
    <dbReference type="NCBI Taxonomy" id="1836956"/>
    <lineage>
        <taxon>Eukaryota</taxon>
        <taxon>Fungi</taxon>
        <taxon>Dikarya</taxon>
        <taxon>Ascomycota</taxon>
        <taxon>Pezizomycotina</taxon>
        <taxon>Sordariomycetes</taxon>
        <taxon>Hypocreomycetidae</taxon>
        <taxon>Glomerellales</taxon>
        <taxon>Glomerellaceae</taxon>
        <taxon>Colletotrichum</taxon>
        <taxon>Colletotrichum gloeosporioides species complex</taxon>
    </lineage>
</organism>
<evidence type="ECO:0000313" key="2">
    <source>
        <dbReference type="EMBL" id="KAK1843298.1"/>
    </source>
</evidence>
<sequence length="256" mass="27640">MRDIDKQRSAKSKKGQASSGAARRKQSLPAALSAPTDRPSRIRSSVASPCSASEATTGNFGYLKSASQGLPLPRTRLIARCRGYIAQAIVRFEKRCRGVFLEIVCFAYGHVVPIQIRDFDSTIATTLSCQRKTTKTRGFLSAGAASENLFASANPGAGVSFSGEEALHKHGGDRTAAAPVAFYYYPVRITMGRSSISDPDVASAMRFSHARPSSRGRSGQNCFRIRQLLYASHLHKTNLTQPAPSPPPVDERAHVS</sequence>
<dbReference type="AlphaFoldDB" id="A0AAD9A888"/>
<gene>
    <name evidence="2" type="ORF">CCHR01_14056</name>
</gene>
<evidence type="ECO:0000256" key="1">
    <source>
        <dbReference type="SAM" id="MobiDB-lite"/>
    </source>
</evidence>
<keyword evidence="3" id="KW-1185">Reference proteome</keyword>
<reference evidence="2" key="1">
    <citation type="submission" date="2023-01" db="EMBL/GenBank/DDBJ databases">
        <title>Colletotrichum chrysophilum M932 genome sequence.</title>
        <authorList>
            <person name="Baroncelli R."/>
        </authorList>
    </citation>
    <scope>NUCLEOTIDE SEQUENCE</scope>
    <source>
        <strain evidence="2">M932</strain>
    </source>
</reference>
<dbReference type="Proteomes" id="UP001243330">
    <property type="component" value="Unassembled WGS sequence"/>
</dbReference>
<comment type="caution">
    <text evidence="2">The sequence shown here is derived from an EMBL/GenBank/DDBJ whole genome shotgun (WGS) entry which is preliminary data.</text>
</comment>
<accession>A0AAD9A888</accession>
<dbReference type="EMBL" id="JAQOWY010000365">
    <property type="protein sequence ID" value="KAK1843298.1"/>
    <property type="molecule type" value="Genomic_DNA"/>
</dbReference>
<feature type="region of interest" description="Disordered" evidence="1">
    <location>
        <begin position="1"/>
        <end position="54"/>
    </location>
</feature>